<evidence type="ECO:0000256" key="1">
    <source>
        <dbReference type="ARBA" id="ARBA00004651"/>
    </source>
</evidence>
<dbReference type="NCBIfam" id="NF006521">
    <property type="entry name" value="PRK08965.1-5"/>
    <property type="match status" value="1"/>
</dbReference>
<dbReference type="GO" id="GO:0008324">
    <property type="term" value="F:monoatomic cation transmembrane transporter activity"/>
    <property type="evidence" value="ECO:0007669"/>
    <property type="project" value="InterPro"/>
</dbReference>
<keyword evidence="6 7" id="KW-0472">Membrane</keyword>
<keyword evidence="3" id="KW-1003">Cell membrane</keyword>
<proteinExistence type="inferred from homology"/>
<evidence type="ECO:0000313" key="9">
    <source>
        <dbReference type="Proteomes" id="UP000007962"/>
    </source>
</evidence>
<dbReference type="Proteomes" id="UP000007962">
    <property type="component" value="Chromosome"/>
</dbReference>
<dbReference type="EMBL" id="CP001618">
    <property type="protein sequence ID" value="ACQ82057.1"/>
    <property type="molecule type" value="Genomic_DNA"/>
</dbReference>
<keyword evidence="5 7" id="KW-1133">Transmembrane helix</keyword>
<comment type="subcellular location">
    <subcellularLocation>
        <location evidence="1">Cell membrane</location>
        <topology evidence="1">Multi-pass membrane protein</topology>
    </subcellularLocation>
</comment>
<reference evidence="8 9" key="1">
    <citation type="journal article" date="2009" name="Stand. Genomic Sci.">
        <title>Complete genome sequence of Beutenbergia cavernae type strain (HKI 0122).</title>
        <authorList>
            <person name="Land M."/>
            <person name="Pukall R."/>
            <person name="Abt B."/>
            <person name="Goker M."/>
            <person name="Rohde M."/>
            <person name="Glavina Del Rio T."/>
            <person name="Tice H."/>
            <person name="Copeland A."/>
            <person name="Cheng J.F."/>
            <person name="Lucas S."/>
            <person name="Chen F."/>
            <person name="Nolan M."/>
            <person name="Bruce D."/>
            <person name="Goodwin L."/>
            <person name="Pitluck S."/>
            <person name="Ivanova N."/>
            <person name="Mavromatis K."/>
            <person name="Ovchinnikova G."/>
            <person name="Pati A."/>
            <person name="Chen A."/>
            <person name="Palaniappan K."/>
            <person name="Hauser L."/>
            <person name="Chang Y.J."/>
            <person name="Jefferies C.C."/>
            <person name="Saunders E."/>
            <person name="Brettin T."/>
            <person name="Detter J.C."/>
            <person name="Han C."/>
            <person name="Chain P."/>
            <person name="Bristow J."/>
            <person name="Eisen J.A."/>
            <person name="Markowitz V."/>
            <person name="Hugenholtz P."/>
            <person name="Kyrpides N.C."/>
            <person name="Klenk H.P."/>
            <person name="Lapidus A."/>
        </authorList>
    </citation>
    <scope>NUCLEOTIDE SEQUENCE [LARGE SCALE GENOMIC DNA]</scope>
    <source>
        <strain evidence="9">ATCC BAA-8 / DSM 12333 / NBRC 16432</strain>
    </source>
</reference>
<accession>C5C4D3</accession>
<dbReference type="OrthoDB" id="3556991at2"/>
<evidence type="ECO:0000256" key="5">
    <source>
        <dbReference type="ARBA" id="ARBA00022989"/>
    </source>
</evidence>
<evidence type="ECO:0000256" key="4">
    <source>
        <dbReference type="ARBA" id="ARBA00022692"/>
    </source>
</evidence>
<sequence>MGRTPSPYPRPPARDRRLLRTRWAHILWLTLVWILLWGDLTLANVLAGALIAVIVTRVLPLPAVEFSGRVYLPGLLVLLGRFTVDVVVASAQVASVALRRHEPRGAVIRVPLLSRSDLYLTLTAELCSLVPGSIIVEAHRVTGTLYVHVLDAAAAGGLEAARATVLGQERRVLYALASDEEIERAGLPPRRFVRRSRRSTEVTAP</sequence>
<organism evidence="8 9">
    <name type="scientific">Beutenbergia cavernae (strain ATCC BAA-8 / DSM 12333 / CCUG 43141 / JCM 11478 / NBRC 16432 / NCIMB 13614 / HKI 0122)</name>
    <dbReference type="NCBI Taxonomy" id="471853"/>
    <lineage>
        <taxon>Bacteria</taxon>
        <taxon>Bacillati</taxon>
        <taxon>Actinomycetota</taxon>
        <taxon>Actinomycetes</taxon>
        <taxon>Micrococcales</taxon>
        <taxon>Beutenbergiaceae</taxon>
        <taxon>Beutenbergia</taxon>
    </lineage>
</organism>
<dbReference type="GO" id="GO:0005886">
    <property type="term" value="C:plasma membrane"/>
    <property type="evidence" value="ECO:0007669"/>
    <property type="project" value="UniProtKB-SubCell"/>
</dbReference>
<gene>
    <name evidence="8" type="ordered locus">Bcav_3815</name>
</gene>
<evidence type="ECO:0000313" key="8">
    <source>
        <dbReference type="EMBL" id="ACQ82057.1"/>
    </source>
</evidence>
<dbReference type="RefSeq" id="WP_015884294.1">
    <property type="nucleotide sequence ID" value="NC_012669.1"/>
</dbReference>
<name>C5C4D3_BEUC1</name>
<dbReference type="KEGG" id="bcv:Bcav_3815"/>
<feature type="transmembrane region" description="Helical" evidence="7">
    <location>
        <begin position="26"/>
        <end position="55"/>
    </location>
</feature>
<dbReference type="PANTHER" id="PTHR34584">
    <property type="entry name" value="NA(+)/H(+) ANTIPORTER SUBUNIT E1"/>
    <property type="match status" value="1"/>
</dbReference>
<evidence type="ECO:0000256" key="3">
    <source>
        <dbReference type="ARBA" id="ARBA00022475"/>
    </source>
</evidence>
<keyword evidence="9" id="KW-1185">Reference proteome</keyword>
<dbReference type="HOGENOM" id="CLU_086615_0_1_11"/>
<evidence type="ECO:0000256" key="2">
    <source>
        <dbReference type="ARBA" id="ARBA00006228"/>
    </source>
</evidence>
<dbReference type="STRING" id="471853.Bcav_3815"/>
<dbReference type="PANTHER" id="PTHR34584:SF1">
    <property type="entry name" value="NA(+)_H(+) ANTIPORTER SUBUNIT E1"/>
    <property type="match status" value="1"/>
</dbReference>
<dbReference type="AlphaFoldDB" id="C5C4D3"/>
<dbReference type="eggNOG" id="COG1863">
    <property type="taxonomic scope" value="Bacteria"/>
</dbReference>
<keyword evidence="4 7" id="KW-0812">Transmembrane</keyword>
<dbReference type="InterPro" id="IPR002758">
    <property type="entry name" value="Cation_antiport_E"/>
</dbReference>
<evidence type="ECO:0000256" key="7">
    <source>
        <dbReference type="SAM" id="Phobius"/>
    </source>
</evidence>
<protein>
    <submittedName>
        <fullName evidence="8">Multisubunit Na+/H+ antiporter MnhE subunit</fullName>
    </submittedName>
</protein>
<comment type="similarity">
    <text evidence="2">Belongs to the CPA3 antiporters (TC 2.A.63) subunit E family.</text>
</comment>
<dbReference type="Pfam" id="PF01899">
    <property type="entry name" value="MNHE"/>
    <property type="match status" value="1"/>
</dbReference>
<evidence type="ECO:0000256" key="6">
    <source>
        <dbReference type="ARBA" id="ARBA00023136"/>
    </source>
</evidence>